<feature type="region of interest" description="Disordered" evidence="1">
    <location>
        <begin position="1"/>
        <end position="118"/>
    </location>
</feature>
<protein>
    <submittedName>
        <fullName evidence="2">Uncharacterized protein</fullName>
    </submittedName>
</protein>
<evidence type="ECO:0000313" key="2">
    <source>
        <dbReference type="EMBL" id="KAK0428024.1"/>
    </source>
</evidence>
<gene>
    <name evidence="2" type="ORF">QR680_010551</name>
</gene>
<feature type="compositionally biased region" description="Low complexity" evidence="1">
    <location>
        <begin position="105"/>
        <end position="118"/>
    </location>
</feature>
<keyword evidence="3" id="KW-1185">Reference proteome</keyword>
<reference evidence="2" key="1">
    <citation type="submission" date="2023-06" db="EMBL/GenBank/DDBJ databases">
        <title>Genomic analysis of the entomopathogenic nematode Steinernema hermaphroditum.</title>
        <authorList>
            <person name="Schwarz E.M."/>
            <person name="Heppert J.K."/>
            <person name="Baniya A."/>
            <person name="Schwartz H.T."/>
            <person name="Tan C.-H."/>
            <person name="Antoshechkin I."/>
            <person name="Sternberg P.W."/>
            <person name="Goodrich-Blair H."/>
            <person name="Dillman A.R."/>
        </authorList>
    </citation>
    <scope>NUCLEOTIDE SEQUENCE</scope>
    <source>
        <strain evidence="2">PS9179</strain>
        <tissue evidence="2">Whole animal</tissue>
    </source>
</reference>
<dbReference type="AlphaFoldDB" id="A0AA39IQZ0"/>
<feature type="compositionally biased region" description="Polar residues" evidence="1">
    <location>
        <begin position="95"/>
        <end position="104"/>
    </location>
</feature>
<evidence type="ECO:0000313" key="3">
    <source>
        <dbReference type="Proteomes" id="UP001175271"/>
    </source>
</evidence>
<organism evidence="2 3">
    <name type="scientific">Steinernema hermaphroditum</name>
    <dbReference type="NCBI Taxonomy" id="289476"/>
    <lineage>
        <taxon>Eukaryota</taxon>
        <taxon>Metazoa</taxon>
        <taxon>Ecdysozoa</taxon>
        <taxon>Nematoda</taxon>
        <taxon>Chromadorea</taxon>
        <taxon>Rhabditida</taxon>
        <taxon>Tylenchina</taxon>
        <taxon>Panagrolaimomorpha</taxon>
        <taxon>Strongyloidoidea</taxon>
        <taxon>Steinernematidae</taxon>
        <taxon>Steinernema</taxon>
    </lineage>
</organism>
<name>A0AA39IQZ0_9BILA</name>
<dbReference type="EMBL" id="JAUCMV010000001">
    <property type="protein sequence ID" value="KAK0428024.1"/>
    <property type="molecule type" value="Genomic_DNA"/>
</dbReference>
<comment type="caution">
    <text evidence="2">The sequence shown here is derived from an EMBL/GenBank/DDBJ whole genome shotgun (WGS) entry which is preliminary data.</text>
</comment>
<proteinExistence type="predicted"/>
<evidence type="ECO:0000256" key="1">
    <source>
        <dbReference type="SAM" id="MobiDB-lite"/>
    </source>
</evidence>
<feature type="compositionally biased region" description="Polar residues" evidence="1">
    <location>
        <begin position="1"/>
        <end position="11"/>
    </location>
</feature>
<accession>A0AA39IQZ0</accession>
<sequence>MPKQPSTSRLFSSPKRQMAKEQKKKAKEGIHRNGMNGKSYYPNEPLRHEDLRGPKKQSSPPSNGPPEGLFLESPSTQYSPTPYPSPTGPYPEQSPHVTQPGSTYPPSQQLSQLPRPSR</sequence>
<dbReference type="Proteomes" id="UP001175271">
    <property type="component" value="Unassembled WGS sequence"/>
</dbReference>